<dbReference type="GO" id="GO:0039654">
    <property type="term" value="P:fusion of virus membrane with host endosome membrane"/>
    <property type="evidence" value="ECO:0007669"/>
    <property type="project" value="UniProtKB-UniRule"/>
</dbReference>
<evidence type="ECO:0000256" key="15">
    <source>
        <dbReference type="ARBA" id="ARBA00022703"/>
    </source>
</evidence>
<reference evidence="37" key="1">
    <citation type="journal article" date="2015" name="Sci. Transl. Med.">
        <title>Virologic effects of broadly neutralizing antibody VRC01 administration during chronic HIV-1 infection.</title>
        <authorList>
            <consortium name="VRC 601 Study Team"/>
            <person name="Lynch R.M."/>
            <person name="Boritz E."/>
            <person name="Coates E.E."/>
            <person name="DeZure A."/>
            <person name="Madden P."/>
            <person name="Costner P."/>
            <person name="Enama M.E."/>
            <person name="Plummer S."/>
            <person name="Holman L."/>
            <person name="Hendel C.S."/>
            <person name="Gordon I."/>
            <person name="Casazza J."/>
            <person name="Conan-Cibotti M."/>
            <person name="Migueles S.A."/>
            <person name="Tressler R."/>
            <person name="Bailer R.T."/>
            <person name="McDermott A."/>
            <person name="Narpala S."/>
            <person name="O'Dell S."/>
            <person name="Wolf G."/>
            <person name="Lifson J.D."/>
            <person name="Freemire B.A."/>
            <person name="Gorelick R.J."/>
            <person name="Pandey J.P."/>
            <person name="Mohan S."/>
            <person name="Chomont N."/>
            <person name="Fromentin R."/>
            <person name="Chun T.W."/>
            <person name="Fauci A.S."/>
            <person name="Schwartz R.M."/>
            <person name="Koup R.A."/>
            <person name="Douek D.C."/>
            <person name="Hu Z."/>
            <person name="Capparelli E."/>
            <person name="Graham B.S."/>
            <person name="Mascola J.R."/>
            <person name="Ledgerwood J.E."/>
        </authorList>
    </citation>
    <scope>NUCLEOTIDE SEQUENCE</scope>
    <source>
        <strain evidence="37">26.00.2C11</strain>
    </source>
</reference>
<evidence type="ECO:0000256" key="8">
    <source>
        <dbReference type="ARBA" id="ARBA00022510"/>
    </source>
</evidence>
<dbReference type="FunFam" id="2.170.40.20:FF:000003">
    <property type="entry name" value="Envelope glycoprotein gp160"/>
    <property type="match status" value="1"/>
</dbReference>
<name>A0A0U3UAM5_HV1</name>
<keyword evidence="29 32" id="KW-0899">Viral immunoevasion</keyword>
<dbReference type="GO" id="GO:0019062">
    <property type="term" value="P:virion attachment to host cell"/>
    <property type="evidence" value="ECO:0007669"/>
    <property type="project" value="UniProtKB-UniRule"/>
</dbReference>
<keyword evidence="12 32" id="KW-1162">Viral penetration into host cytoplasm</keyword>
<dbReference type="Gene3D" id="2.170.40.20">
    <property type="entry name" value="Human immunodeficiency virus 1, Gp160, envelope glycoprotein"/>
    <property type="match status" value="2"/>
</dbReference>
<dbReference type="Gene3D" id="1.10.287.210">
    <property type="match status" value="1"/>
</dbReference>
<feature type="disulfide bond" evidence="32">
    <location>
        <begin position="588"/>
        <end position="594"/>
    </location>
</feature>
<evidence type="ECO:0000256" key="26">
    <source>
        <dbReference type="ARBA" id="ARBA00023139"/>
    </source>
</evidence>
<dbReference type="InterPro" id="IPR000328">
    <property type="entry name" value="GP41-like"/>
</dbReference>
<keyword evidence="14 32" id="KW-0812">Transmembrane</keyword>
<feature type="transmembrane region" description="Helical" evidence="33">
    <location>
        <begin position="668"/>
        <end position="695"/>
    </location>
</feature>
<dbReference type="SUPFAM" id="SSF58069">
    <property type="entry name" value="Virus ectodomain"/>
    <property type="match status" value="1"/>
</dbReference>
<keyword evidence="23 32" id="KW-1039">Host endosome</keyword>
<keyword evidence="26 32" id="KW-0564">Palmitate</keyword>
<feature type="region of interest" description="V5" evidence="32">
    <location>
        <begin position="451"/>
        <end position="461"/>
    </location>
</feature>
<comment type="function">
    <text evidence="32">Transmembrane protein gp41: Acts as a class I viral fusion protein. Under the current model, the protein has at least 3 conformational states: pre-fusion native state, pre-hairpin intermediate state, and post-fusion hairpin state. During fusion of viral and target intracellular membranes, the coiled coil regions (heptad repeats) assume a trimer-of-hairpins structure, positioning the fusion peptide in close proximity to the C-terminal region of the ectodomain. The formation of this structure appears to drive apposition and subsequent fusion of viral and target cell membranes. Complete fusion occurs in host cell endosomes and is dynamin-dependent, however some lipid transfer might occur at the plasma membrane. The virus undergoes clathrin-dependent internalization long before endosomal fusion, thus minimizing the surface exposure of conserved viral epitopes during fusion and reducing the efficacy of inhibitors targeting these epitopes. Membranes fusion leads to delivery of the nucleocapsid into the cytoplasm.</text>
</comment>
<keyword evidence="28 32" id="KW-0325">Glycoprotein</keyword>
<evidence type="ECO:0000256" key="24">
    <source>
        <dbReference type="ARBA" id="ARBA00023054"/>
    </source>
</evidence>
<dbReference type="FunFam" id="1.20.5.490:FF:000001">
    <property type="entry name" value="Envelope glycoprotein gp160"/>
    <property type="match status" value="1"/>
</dbReference>
<feature type="disulfide bond" evidence="32">
    <location>
        <begin position="210"/>
        <end position="239"/>
    </location>
</feature>
<feature type="region of interest" description="Disordered" evidence="34">
    <location>
        <begin position="709"/>
        <end position="735"/>
    </location>
</feature>
<evidence type="ECO:0000256" key="17">
    <source>
        <dbReference type="ARBA" id="ARBA00022804"/>
    </source>
</evidence>
<comment type="PTM">
    <text evidence="32">Specific enzymatic cleavages in vivo yield mature proteins. Envelope glycoproteins are synthesized as a inactive precursor that is heavily N-glycosylated and processed likely by host cell furin in the Golgi to yield the mature SU and TM proteins. The cleavage site between SU and TM requires the minimal sequence [KR]-X-[KR]-R. About 2 of the 9 disulfide bonds of gp41 are reduced by P4HB/PDI, following binding to CD4 receptor.</text>
</comment>
<evidence type="ECO:0000313" key="37">
    <source>
        <dbReference type="EMBL" id="ALV87342.1"/>
    </source>
</evidence>
<comment type="domain">
    <text evidence="32">The CD4-binding region is targeted by the antibody b12.</text>
</comment>
<comment type="miscellaneous">
    <text evidence="32">Inhibitors targeting HIV-1 viral envelope proteins are used as antiretroviral drugs. Attachment of virions to the cell surface via non-specific interactions and CD4 binding can be blocked by inhibitors that include cyanovirin-N, cyclotriazadisulfonamide analogs, PRO 2000, TNX 355 and PRO 542. In addition, BMS 806 can block CD4-induced conformational changes. Env interactions with the coreceptor molecules can be targeted by CCR5 antagonists including SCH-D, maraviroc (UK 427857) and aplaviroc (GW 873140), and the CXCR4 antagonist AMD 070. Fusion of viral and cellular membranes can be inhibited by peptides such as enfuvirtide and tifuvirtide (T 1249). Resistance to inhibitors associated with mutations in Env are observed. Most of the time, single mutations confer only a modest reduction in drug susceptibility. Combination of several mutations is usually required to develop a high-level drug resistance.</text>
</comment>
<feature type="region of interest" description="V2" evidence="32">
    <location>
        <begin position="149"/>
        <end position="188"/>
    </location>
</feature>
<comment type="domain">
    <text evidence="32">The YXXL motif is involved in determining the exact site of viral release at the surface of infected mononuclear cells and promotes endocytosis. YXXL and di-leucine endocytosis motifs interact directly or indirectly with the clathrin adapter complexes, opperate independently, and their activities are not additive.</text>
</comment>
<dbReference type="CDD" id="cd09909">
    <property type="entry name" value="HIV-1-like_HR1-HR2"/>
    <property type="match status" value="1"/>
</dbReference>
<feature type="site" description="Cleavage; by host furin" evidence="32">
    <location>
        <begin position="501"/>
        <end position="502"/>
    </location>
</feature>
<keyword evidence="18 32" id="KW-0946">Virion</keyword>
<comment type="PTM">
    <text evidence="32">Highly glycosylated by host. The high number of glycan on the protein is reffered to as 'glycan shield' because it contributes to hide protein sequence from adaptive immune system.</text>
</comment>
<evidence type="ECO:0000256" key="22">
    <source>
        <dbReference type="ARBA" id="ARBA00022989"/>
    </source>
</evidence>
<feature type="region of interest" description="Fusion peptide" evidence="32">
    <location>
        <begin position="502"/>
        <end position="522"/>
    </location>
</feature>
<comment type="function">
    <text evidence="32">Surface protein gp120: Attaches the virus to the host lymphoid cell by binding to the primary receptor CD4. This interaction induces a structural rearrangement creating a high affinity binding site for a chemokine coreceptor like CXCR4 and/or CCR5. Acts as a ligand for CD209/DC-SIGN and CLEC4M/DC-SIGNR, which are respectively found on dendritic cells (DCs), and on endothelial cells of liver sinusoids and lymph node sinuses. These interactions allow capture of viral particles at mucosal surfaces by these cells and subsequent transmission to permissive cells. HIV subverts the migration properties of dendritic cells to gain access to CD4+ T-cells in lymph nodes. Virus transmission to permissive T-cells occurs either in trans (without DCs infection, through viral capture and transmission), or in cis (following DCs productive infection, through the usual CD4-gp120 interaction), thereby inducing a robust infection. In trans infection, bound virions remain infectious over days and it is proposed that they are not degraded, but protected in non-lysosomal acidic organelles within the DCs close to the cell membrane thus contributing to the viral infectious potential during DCs' migration from the periphery to the lymphoid tissues. On arrival at lymphoid tissues, intact virions recycle back to DCs' cell surface allowing virus transmission to CD4+ T-cells.</text>
</comment>
<dbReference type="EMBL" id="KT986956">
    <property type="protein sequence ID" value="ALV87342.1"/>
    <property type="molecule type" value="Genomic_RNA"/>
</dbReference>
<feature type="domain" description="Retroviral envelope protein GP41-like" evidence="36">
    <location>
        <begin position="520"/>
        <end position="709"/>
    </location>
</feature>
<dbReference type="GO" id="GO:0044175">
    <property type="term" value="C:host cell endosome membrane"/>
    <property type="evidence" value="ECO:0007669"/>
    <property type="project" value="UniProtKB-SubCell"/>
</dbReference>
<feature type="domain" description="Human immunodeficiency virus 1 envelope glycoprotein Gp120" evidence="35">
    <location>
        <begin position="141"/>
        <end position="501"/>
    </location>
</feature>
<organismHost>
    <name type="scientific">Homo sapiens</name>
    <name type="common">Human</name>
    <dbReference type="NCBI Taxonomy" id="9606"/>
</organismHost>
<evidence type="ECO:0000256" key="1">
    <source>
        <dbReference type="ARBA" id="ARBA00004402"/>
    </source>
</evidence>
<keyword evidence="15 32" id="KW-0053">Apoptosis</keyword>
<keyword evidence="25 32" id="KW-0472">Membrane</keyword>
<keyword evidence="13 32" id="KW-0165">Cleavage on pair of basic residues</keyword>
<keyword evidence="7 32" id="KW-1168">Fusion of virus membrane with host membrane</keyword>
<keyword evidence="20 32" id="KW-0261">Viral envelope protein</keyword>
<dbReference type="FunFam" id="2.170.40.20:FF:000004">
    <property type="entry name" value="Envelope glycoprotein gp160"/>
    <property type="match status" value="1"/>
</dbReference>
<dbReference type="HAMAP" id="MF_04083">
    <property type="entry name" value="HIV_ENV"/>
    <property type="match status" value="1"/>
</dbReference>
<feature type="region of interest" description="MPER; binding to GalCer" evidence="32">
    <location>
        <begin position="652"/>
        <end position="673"/>
    </location>
</feature>
<evidence type="ECO:0000256" key="32">
    <source>
        <dbReference type="HAMAP-Rule" id="MF_04083"/>
    </source>
</evidence>
<dbReference type="GO" id="GO:1903911">
    <property type="term" value="P:positive regulation of receptor clustering"/>
    <property type="evidence" value="ECO:0007669"/>
    <property type="project" value="UniProtKB-UniRule"/>
</dbReference>
<dbReference type="GO" id="GO:0016020">
    <property type="term" value="C:membrane"/>
    <property type="evidence" value="ECO:0007669"/>
    <property type="project" value="UniProtKB-UniRule"/>
</dbReference>
<evidence type="ECO:0000256" key="21">
    <source>
        <dbReference type="ARBA" id="ARBA00022890"/>
    </source>
</evidence>
<evidence type="ECO:0000256" key="10">
    <source>
        <dbReference type="ARBA" id="ARBA00022570"/>
    </source>
</evidence>
<comment type="subcellular location">
    <molecule>Surface protein gp120</molecule>
    <subcellularLocation>
        <location evidence="32">Virion membrane</location>
        <topology evidence="32">Peripheral membrane protein</topology>
    </subcellularLocation>
    <subcellularLocation>
        <location evidence="32">Host cell membrane</location>
        <topology evidence="32">Peripheral membrane protein</topology>
    </subcellularLocation>
    <subcellularLocation>
        <location evidence="32">Host endosome membrane</location>
        <topology evidence="32">Single-pass type I membrane protein</topology>
    </subcellularLocation>
    <text evidence="32">The surface protein is not anchored to the viral envelope, but associates with the extravirion surface through its binding to TM. It is probably concentrated at the site of budding and incorporated into the virions possibly by contacts between the cytoplasmic tail of Env and the N-terminus of Gag.</text>
</comment>
<evidence type="ECO:0000256" key="4">
    <source>
        <dbReference type="ARBA" id="ARBA00004563"/>
    </source>
</evidence>
<evidence type="ECO:0000259" key="36">
    <source>
        <dbReference type="Pfam" id="PF00517"/>
    </source>
</evidence>
<evidence type="ECO:0000256" key="11">
    <source>
        <dbReference type="ARBA" id="ARBA00022581"/>
    </source>
</evidence>
<dbReference type="GO" id="GO:0019082">
    <property type="term" value="P:viral protein processing"/>
    <property type="evidence" value="ECO:0007669"/>
    <property type="project" value="UniProtKB-UniRule"/>
</dbReference>
<dbReference type="GO" id="GO:0020002">
    <property type="term" value="C:host cell plasma membrane"/>
    <property type="evidence" value="ECO:0007669"/>
    <property type="project" value="UniProtKB-SubCell"/>
</dbReference>
<keyword evidence="24 32" id="KW-0175">Coiled coil</keyword>
<evidence type="ECO:0000256" key="9">
    <source>
        <dbReference type="ARBA" id="ARBA00022511"/>
    </source>
</evidence>
<keyword evidence="22 32" id="KW-1133">Transmembrane helix</keyword>
<comment type="PTM">
    <text evidence="32">Palmitoylation of the transmembrane protein and of Env polyprotein (prior to its proteolytic cleavage) is essential for their association with host cell membrane lipid rafts. Palmitoylation is therefore required for envelope trafficking to classical lipid rafts, but not for viral replication.</text>
</comment>
<evidence type="ECO:0000256" key="33">
    <source>
        <dbReference type="RuleBase" id="RU363095"/>
    </source>
</evidence>
<dbReference type="GO" id="GO:0005198">
    <property type="term" value="F:structural molecule activity"/>
    <property type="evidence" value="ECO:0007669"/>
    <property type="project" value="UniProtKB-UniRule"/>
</dbReference>
<dbReference type="Pfam" id="PF00516">
    <property type="entry name" value="GP120"/>
    <property type="match status" value="2"/>
</dbReference>
<comment type="domain">
    <text evidence="32">The membrane proximal external region (MPER) present in gp41 is a tryptophan-rich region recognized by the antibodies 2F5, Z13, and 4E10. MPER seems to play a role in fusion.</text>
</comment>
<evidence type="ECO:0000256" key="2">
    <source>
        <dbReference type="ARBA" id="ARBA00004433"/>
    </source>
</evidence>
<evidence type="ECO:0000256" key="5">
    <source>
        <dbReference type="ARBA" id="ARBA00004578"/>
    </source>
</evidence>
<proteinExistence type="inferred from homology"/>
<comment type="similarity">
    <text evidence="32">Belongs to the HIV-1 env protein family.</text>
</comment>
<protein>
    <recommendedName>
        <fullName evidence="32">Envelope glycoprotein gp160</fullName>
    </recommendedName>
    <alternativeName>
        <fullName evidence="32">Env polyprotein</fullName>
    </alternativeName>
    <component>
        <recommendedName>
            <fullName evidence="32">Surface protein gp120</fullName>
            <shortName evidence="32">SU</shortName>
        </recommendedName>
        <alternativeName>
            <fullName evidence="32">Glycoprotein 120</fullName>
            <shortName evidence="32">gp120</shortName>
        </alternativeName>
    </component>
    <component>
        <recommendedName>
            <fullName evidence="32">Transmembrane protein gp41</fullName>
            <shortName evidence="32">TM</shortName>
        </recommendedName>
        <alternativeName>
            <fullName evidence="32">Glycoprotein 41</fullName>
            <shortName evidence="32">gp41</shortName>
        </alternativeName>
    </component>
</protein>
<dbReference type="InterPro" id="IPR036377">
    <property type="entry name" value="Gp120_core_sf"/>
</dbReference>
<keyword evidence="30 32" id="KW-0449">Lipoprotein</keyword>
<evidence type="ECO:0000256" key="7">
    <source>
        <dbReference type="ARBA" id="ARBA00022506"/>
    </source>
</evidence>
<feature type="chain" id="PRO_5023348664" description="Transmembrane protein gp41" evidence="32">
    <location>
        <begin position="502"/>
        <end position="846"/>
    </location>
</feature>
<evidence type="ECO:0000256" key="12">
    <source>
        <dbReference type="ARBA" id="ARBA00022595"/>
    </source>
</evidence>
<feature type="region of interest" description="CD4-binding loop" evidence="32">
    <location>
        <begin position="355"/>
        <end position="365"/>
    </location>
</feature>
<evidence type="ECO:0000256" key="6">
    <source>
        <dbReference type="ARBA" id="ARBA00004650"/>
    </source>
</evidence>
<evidence type="ECO:0000256" key="19">
    <source>
        <dbReference type="ARBA" id="ARBA00022870"/>
    </source>
</evidence>
<evidence type="ECO:0000256" key="34">
    <source>
        <dbReference type="SAM" id="MobiDB-lite"/>
    </source>
</evidence>
<dbReference type="FunFam" id="1.10.287.210:FF:000001">
    <property type="entry name" value="Envelope glycoprotein gp160"/>
    <property type="match status" value="1"/>
</dbReference>
<feature type="disulfide bond" evidence="32">
    <location>
        <begin position="53"/>
        <end position="73"/>
    </location>
</feature>
<evidence type="ECO:0000259" key="35">
    <source>
        <dbReference type="Pfam" id="PF00516"/>
    </source>
</evidence>
<comment type="domain">
    <text evidence="32 33">The 17 amino acids long immunosuppressive region is present in many retroviral envelope proteins. Synthetic peptides derived from this relatively conserved sequence inhibit immune function in vitro and in vivo.</text>
</comment>
<comment type="function">
    <text evidence="32">Envelope glycoprotein gp160: Oligomerizes in the host endoplasmic reticulum into predominantly trimers. In a second time, gp160 transits in the host Golgi, where glycosylation is completed. The precursor is then proteolytically cleaved in the trans-Golgi and thereby activated by cellular furin or furin-like proteases to produce gp120 and gp41.</text>
</comment>
<feature type="domain" description="Human immunodeficiency virus 1 envelope glycoprotein Gp120" evidence="35">
    <location>
        <begin position="33"/>
        <end position="138"/>
    </location>
</feature>
<evidence type="ECO:0000256" key="3">
    <source>
        <dbReference type="ARBA" id="ARBA00004505"/>
    </source>
</evidence>
<evidence type="ECO:0000256" key="27">
    <source>
        <dbReference type="ARBA" id="ARBA00023157"/>
    </source>
</evidence>
<evidence type="ECO:0000256" key="29">
    <source>
        <dbReference type="ARBA" id="ARBA00023280"/>
    </source>
</evidence>
<feature type="transmembrane region" description="Helical" evidence="33">
    <location>
        <begin position="502"/>
        <end position="525"/>
    </location>
</feature>
<evidence type="ECO:0000256" key="30">
    <source>
        <dbReference type="ARBA" id="ARBA00023288"/>
    </source>
</evidence>
<sequence length="846" mass="96052">MRVKGIRKNCQDFWRWGTMLLGMLMICNAQEQLWVTVYYGVPVWKEAKTTLFCASDAKAYETEVHNVWATHACVPTDPNPQEVVLGNVTENFNAWKNDMVDQMHEDITNLWDQSLKPCVKLTPLCVTLNCTNVTVTSNVTEGGEEIKNCSFYIRTDIRDKTQKEYALFYSLDVVSIDDSNTSYRLISCNTSVLTQACPKVTFEPIPIHYCAPAGFAILKCNNKTFNGKGPCTNVSTVQCTHGIRPIVSTQLLLNGSLAEEGVVIRSENFTDNAKTIIVQLNDSVAINCTRPNNNTRKSINIGPGKAFYATEKIIGDIRKAHCTINRTEWNNTLRQVAKKLQEQYGKNKTIVFNQSSGGDPEIVIHSFICAGEFFYCDTTKLFNSTWNNDSIWDNNTEGGRNDTITLPCRIKQIVNRWQEVGKAMYAPPIEGPIGCRSNITGLLLTRDGDNNNTGNETFRPEGGNMRDNWRSELYKYKIVKIEPLGIAPTKAKRRVVQREKRAAGLGALFLGFLGAAGSTMGAASVTLTVQARQLLSGIVQQQNNLLRAIEAQQHMLQLTVWGIKQLQARILAVERYLRDQQLLGIWGCSGKLICTTAVPWNASWSNKSLDDIWNNMTWMQWEKEIDNYTGLIYTLIEKSQNQQEKNEQELLELDKWASLWNWFDITKWLWYIKIFIMIVGGLIGLRIVFFVLSIVNRVRQGYLPLSFQTHSPAPRGPDRPGGIEKEGGERDRDTSGRSVNGFLALIWIDLRSLCLFSYHRLRDLLLIVTRIVELLGRRGWELLRYWWNLLQYWIQELKNSAVSLLNTTAIAVAEGTDRIIEILQAGFRAILHIPVRIRQGLERLLL</sequence>
<dbReference type="InterPro" id="IPR037527">
    <property type="entry name" value="Gp160"/>
</dbReference>
<feature type="topological domain" description="Cytoplasmic" evidence="32">
    <location>
        <begin position="696"/>
        <end position="846"/>
    </location>
</feature>
<evidence type="ECO:0000256" key="23">
    <source>
        <dbReference type="ARBA" id="ARBA00023046"/>
    </source>
</evidence>
<evidence type="ECO:0000256" key="25">
    <source>
        <dbReference type="ARBA" id="ARBA00023136"/>
    </source>
</evidence>
<dbReference type="GO" id="GO:0052031">
    <property type="term" value="P:symbiont-mediated perturbation of host defense response"/>
    <property type="evidence" value="ECO:0007669"/>
    <property type="project" value="UniProtKB-UniRule"/>
</dbReference>
<gene>
    <name evidence="32 37" type="primary">env</name>
</gene>
<feature type="compositionally biased region" description="Basic and acidic residues" evidence="34">
    <location>
        <begin position="716"/>
        <end position="735"/>
    </location>
</feature>
<keyword evidence="10 32" id="KW-1165">Clathrin-mediated endocytosis of virus by host</keyword>
<evidence type="ECO:0000256" key="14">
    <source>
        <dbReference type="ARBA" id="ARBA00022692"/>
    </source>
</evidence>
<dbReference type="GO" id="GO:0075512">
    <property type="term" value="P:clathrin-dependent endocytosis of virus by host cell"/>
    <property type="evidence" value="ECO:0007669"/>
    <property type="project" value="UniProtKB-UniRule"/>
</dbReference>
<keyword evidence="11 32" id="KW-0945">Host-virus interaction</keyword>
<evidence type="ECO:0000256" key="13">
    <source>
        <dbReference type="ARBA" id="ARBA00022685"/>
    </source>
</evidence>
<keyword evidence="27 32" id="KW-1015">Disulfide bond</keyword>
<keyword evidence="16 32" id="KW-0732">Signal</keyword>
<feature type="region of interest" description="Immunosuppression" evidence="32">
    <location>
        <begin position="564"/>
        <end position="582"/>
    </location>
</feature>
<dbReference type="GO" id="GO:0055036">
    <property type="term" value="C:virion membrane"/>
    <property type="evidence" value="ECO:0007669"/>
    <property type="project" value="UniProtKB-SubCell"/>
</dbReference>
<keyword evidence="9 32" id="KW-1032">Host cell membrane</keyword>
<comment type="subunit">
    <text evidence="32">The mature envelope protein (Env) consists of a homotrimer of non-covalently associated gp120-gp41 heterodimers. The resulting complex protrudes from the virus surface as a spike. There seems to be as few as 10 spikes on the average virion. Surface protein gp120 interacts with host CD4, CCR5 and CXCR4. Gp120 also interacts with the C-type lectins CD209/DC-SIGN and CLEC4M/DC-SIGNR (collectively referred to as DC-SIGN(R)). Gp120 and gp41 interact with GalCer. Gp120 interacts with host ITGA4/ITGB7 complex; on CD4+ T-cells, this interaction results in rapid activation of integrin ITGAL/LFA-1, which facilitates efficient cell-to-cell spreading of HIV-1. Gp120 interacts with cell-associated heparan sulfate; this interaction increases virus infectivity on permissive cells and may be involved in infection of CD4- cells.</text>
</comment>
<keyword evidence="17 32" id="KW-1161">Viral attachment to host cell</keyword>
<accession>A0A0U3UAM5</accession>
<dbReference type="Gene3D" id="1.20.5.490">
    <property type="entry name" value="Single helix bin"/>
    <property type="match status" value="1"/>
</dbReference>
<evidence type="ECO:0000256" key="31">
    <source>
        <dbReference type="ARBA" id="ARBA00023296"/>
    </source>
</evidence>
<feature type="short sequence motif" description="YXXL motif; contains endocytosis signal" evidence="32">
    <location>
        <begin position="702"/>
        <end position="705"/>
    </location>
</feature>
<comment type="domain">
    <text evidence="32">Some of the most genetically diverse regions of the viral genome are present in Env. They are called variable regions 1 through 5 (V1 through V5). Coreceptor usage of gp120 is determined mainly by the primary structure of the third variable region (V3) in the outer domain of gp120. The sequence of V3 determines which coreceptor, CCR5 and/or CXCR4 (corresponding to R5/macrophage, X4/T cell and R5X4/T cell and macrophage tropism), is used to trigger the fusion potential of the Env complex, and hence which cells the virus can infect. Binding to CCR5 involves a region adjacent in addition to V3.</text>
</comment>
<dbReference type="InterPro" id="IPR000777">
    <property type="entry name" value="HIV1_Gp120"/>
</dbReference>
<keyword evidence="21 32" id="KW-1164">Virus endocytosis by host</keyword>
<comment type="subcellular location">
    <subcellularLocation>
        <location evidence="3">Host cell membrane</location>
        <topology evidence="3">Peripheral membrane protein</topology>
    </subcellularLocation>
    <subcellularLocation>
        <location evidence="1">Host cell membrane</location>
        <topology evidence="1">Single-pass type I membrane protein</topology>
    </subcellularLocation>
    <subcellularLocation>
        <location evidence="2">Host endosome membrane</location>
        <topology evidence="2">Peripheral membrane protein</topology>
    </subcellularLocation>
    <subcellularLocation>
        <location evidence="5">Host endosome membrane</location>
        <topology evidence="5">Single-pass type I membrane protein</topology>
    </subcellularLocation>
    <subcellularLocation>
        <location evidence="6">Virion membrane</location>
        <topology evidence="6">Peripheral membrane protein</topology>
    </subcellularLocation>
    <subcellularLocation>
        <location evidence="4">Virion membrane</location>
        <topology evidence="4">Single-pass type I membrane protein</topology>
    </subcellularLocation>
</comment>
<keyword evidence="19 32" id="KW-1043">Host membrane</keyword>
<evidence type="ECO:0000256" key="20">
    <source>
        <dbReference type="ARBA" id="ARBA00022879"/>
    </source>
</evidence>
<comment type="subcellular location">
    <molecule>Transmembrane protein gp41</molecule>
    <subcellularLocation>
        <location evidence="32">Virion membrane</location>
        <topology evidence="32">Single-pass type I membrane protein</topology>
    </subcellularLocation>
    <subcellularLocation>
        <location evidence="32">Host cell membrane</location>
        <topology evidence="32">Single-pass type I membrane protein</topology>
    </subcellularLocation>
    <subcellularLocation>
        <location evidence="32">Host endosome membrane</location>
        <topology evidence="32">Single-pass type I membrane protein</topology>
    </subcellularLocation>
    <text evidence="32">It is probably concentrated at the site of budding and incorporated into the virions possibly by contacts between the cytoplasmic tail of Env and the N-terminus of Gag.</text>
</comment>
<feature type="chain" id="PRO_5023348663" description="Envelope glycoprotein gp160" evidence="32">
    <location>
        <begin position="32"/>
        <end position="846"/>
    </location>
</feature>
<feature type="lipid moiety-binding region" description="S-palmitoyl cysteine; by host" evidence="32">
    <location>
        <position position="754"/>
    </location>
</feature>
<feature type="disulfide bond" evidence="32">
    <location>
        <begin position="220"/>
        <end position="231"/>
    </location>
</feature>
<dbReference type="SUPFAM" id="SSF56502">
    <property type="entry name" value="gp120 core"/>
    <property type="match status" value="2"/>
</dbReference>
<keyword evidence="8 32" id="KW-1170">Fusion of virus membrane with host endosomal membrane</keyword>
<dbReference type="GO" id="GO:0019031">
    <property type="term" value="C:viral envelope"/>
    <property type="evidence" value="ECO:0007669"/>
    <property type="project" value="UniProtKB-KW"/>
</dbReference>
<dbReference type="GO" id="GO:0019064">
    <property type="term" value="P:fusion of virus membrane with host plasma membrane"/>
    <property type="evidence" value="ECO:0007669"/>
    <property type="project" value="UniProtKB-UniRule"/>
</dbReference>
<comment type="caution">
    <text evidence="32 33">Lacks conserved residue(s) required for the propagation of feature annotation.</text>
</comment>
<feature type="coiled-coil region" evidence="32">
    <location>
        <begin position="623"/>
        <end position="657"/>
    </location>
</feature>
<dbReference type="GO" id="GO:1903908">
    <property type="term" value="P:positive regulation of plasma membrane raft polarization"/>
    <property type="evidence" value="ECO:0007669"/>
    <property type="project" value="UniProtKB-UniRule"/>
</dbReference>
<feature type="short sequence motif" description="Di-leucine internalization motif" evidence="32">
    <location>
        <begin position="845"/>
        <end position="846"/>
    </location>
</feature>
<keyword evidence="31 32" id="KW-1160">Virus entry into host cell</keyword>
<dbReference type="Pfam" id="PF00517">
    <property type="entry name" value="GP41"/>
    <property type="match status" value="1"/>
</dbReference>
<organism evidence="37">
    <name type="scientific">Human immunodeficiency virus type 1</name>
    <name type="common">HIV-1</name>
    <dbReference type="NCBI Taxonomy" id="11676"/>
    <lineage>
        <taxon>Viruses</taxon>
        <taxon>Riboviria</taxon>
        <taxon>Pararnavirae</taxon>
        <taxon>Artverviricota</taxon>
        <taxon>Revtraviricetes</taxon>
        <taxon>Ortervirales</taxon>
        <taxon>Retroviridae</taxon>
        <taxon>Orthoretrovirinae</taxon>
        <taxon>Lentivirus</taxon>
        <taxon>Lentivirus humimdef1</taxon>
    </lineage>
</organism>
<evidence type="ECO:0000256" key="16">
    <source>
        <dbReference type="ARBA" id="ARBA00022729"/>
    </source>
</evidence>
<evidence type="ECO:0000256" key="18">
    <source>
        <dbReference type="ARBA" id="ARBA00022844"/>
    </source>
</evidence>
<comment type="miscellaneous">
    <text evidence="32">HIV-1 lineages are divided in three main groups, M (for Major), O (for Outlier), and N (for New, or Non-M, Non-O). The vast majority of strains found worldwide belong to the group M. Group O seems to be endemic to and largely confined to Cameroon and neighboring countries in West Central Africa, where these viruses represent a small minority of HIV-1 strains. The group N is represented by a limited number of isolates from Cameroonian persons. The group M is further subdivided in 9 clades or subtypes (A to D, F to H, J and K).</text>
</comment>
<evidence type="ECO:0000256" key="28">
    <source>
        <dbReference type="ARBA" id="ARBA00023180"/>
    </source>
</evidence>